<dbReference type="InterPro" id="IPR014721">
    <property type="entry name" value="Ribsml_uS5_D2-typ_fold_subgr"/>
</dbReference>
<dbReference type="Gene3D" id="3.30.230.10">
    <property type="match status" value="1"/>
</dbReference>
<organism evidence="5 6">
    <name type="scientific">Nocardiopsis aegyptia</name>
    <dbReference type="NCBI Taxonomy" id="220378"/>
    <lineage>
        <taxon>Bacteria</taxon>
        <taxon>Bacillati</taxon>
        <taxon>Actinomycetota</taxon>
        <taxon>Actinomycetes</taxon>
        <taxon>Streptosporangiales</taxon>
        <taxon>Nocardiopsidaceae</taxon>
        <taxon>Nocardiopsis</taxon>
    </lineage>
</organism>
<dbReference type="NCBIfam" id="TIGR00231">
    <property type="entry name" value="small_GTP"/>
    <property type="match status" value="1"/>
</dbReference>
<evidence type="ECO:0000256" key="3">
    <source>
        <dbReference type="ARBA" id="ARBA00023134"/>
    </source>
</evidence>
<dbReference type="Gene3D" id="3.40.50.300">
    <property type="entry name" value="P-loop containing nucleotide triphosphate hydrolases"/>
    <property type="match status" value="1"/>
</dbReference>
<dbReference type="InterPro" id="IPR009000">
    <property type="entry name" value="Transl_B-barrel_sf"/>
</dbReference>
<keyword evidence="2" id="KW-0648">Protein biosynthesis</keyword>
<dbReference type="InterPro" id="IPR000795">
    <property type="entry name" value="T_Tr_GTP-bd_dom"/>
</dbReference>
<dbReference type="Proteomes" id="UP000572051">
    <property type="component" value="Unassembled WGS sequence"/>
</dbReference>
<keyword evidence="1" id="KW-0547">Nucleotide-binding</keyword>
<dbReference type="InterPro" id="IPR005225">
    <property type="entry name" value="Small_GTP-bd"/>
</dbReference>
<dbReference type="Gene3D" id="2.40.30.10">
    <property type="entry name" value="Translation factors"/>
    <property type="match status" value="1"/>
</dbReference>
<dbReference type="InterPro" id="IPR035647">
    <property type="entry name" value="EFG_III/V"/>
</dbReference>
<feature type="domain" description="Tr-type G" evidence="4">
    <location>
        <begin position="2"/>
        <end position="254"/>
    </location>
</feature>
<dbReference type="GO" id="GO:0006412">
    <property type="term" value="P:translation"/>
    <property type="evidence" value="ECO:0007669"/>
    <property type="project" value="UniProtKB-KW"/>
</dbReference>
<dbReference type="Pfam" id="PF00679">
    <property type="entry name" value="EFG_C"/>
    <property type="match status" value="1"/>
</dbReference>
<dbReference type="InterPro" id="IPR005517">
    <property type="entry name" value="Transl_elong_EFG/EF2_IV"/>
</dbReference>
<dbReference type="PRINTS" id="PR01037">
    <property type="entry name" value="TCRTETOQM"/>
</dbReference>
<dbReference type="GO" id="GO:0005525">
    <property type="term" value="F:GTP binding"/>
    <property type="evidence" value="ECO:0007669"/>
    <property type="project" value="UniProtKB-KW"/>
</dbReference>
<evidence type="ECO:0000256" key="1">
    <source>
        <dbReference type="ARBA" id="ARBA00022741"/>
    </source>
</evidence>
<protein>
    <submittedName>
        <fullName evidence="5">Ribosomal protection tetracycline resistance protein</fullName>
    </submittedName>
</protein>
<dbReference type="SUPFAM" id="SSF52540">
    <property type="entry name" value="P-loop containing nucleoside triphosphate hydrolases"/>
    <property type="match status" value="1"/>
</dbReference>
<accession>A0A7Z0EQ37</accession>
<evidence type="ECO:0000259" key="4">
    <source>
        <dbReference type="PROSITE" id="PS51722"/>
    </source>
</evidence>
<evidence type="ECO:0000313" key="6">
    <source>
        <dbReference type="Proteomes" id="UP000572051"/>
    </source>
</evidence>
<reference evidence="5 6" key="1">
    <citation type="submission" date="2020-07" db="EMBL/GenBank/DDBJ databases">
        <title>Sequencing the genomes of 1000 actinobacteria strains.</title>
        <authorList>
            <person name="Klenk H.-P."/>
        </authorList>
    </citation>
    <scope>NUCLEOTIDE SEQUENCE [LARGE SCALE GENOMIC DNA]</scope>
    <source>
        <strain evidence="5 6">DSM 44442</strain>
    </source>
</reference>
<dbReference type="PROSITE" id="PS51722">
    <property type="entry name" value="G_TR_2"/>
    <property type="match status" value="1"/>
</dbReference>
<evidence type="ECO:0000256" key="2">
    <source>
        <dbReference type="ARBA" id="ARBA00022917"/>
    </source>
</evidence>
<dbReference type="Gene3D" id="3.30.70.870">
    <property type="entry name" value="Elongation Factor G (Translational Gtpase), domain 3"/>
    <property type="match status" value="1"/>
</dbReference>
<gene>
    <name evidence="5" type="ORF">HNR10_004099</name>
</gene>
<sequence length="659" mass="69967">MTSTLNIGVLAHVDAGKTSLTERLLFESGAIDRLGSVDTGDTTTDTGSVERERGITIRTAVAGFRVGPTRVNLIDTPGHTDFVAEVERALAVLDGAVLVVSAVEGVQAHTRVLMRVLRESGLPVLLFVNKTDRAGARPERVFAEIRRRLTGGALAMDTVRDAGTPHARTEPGDLRDPAFARRVAEALAEHDDALLAALVEDRPLPGPDALTGVLREQVGRGLVYPVLCGSAVTGQGVGALTRVLTTLLPVTTAAHGEDAADELRGTVFAIERAPTGEKTGYLRLRAGCLEPRAHVEFERADPGDDGPHRGRITGLEVVGAEGVRSRPLAAGEIGRIRGLPGVRVGDRLGPPAAAARFARPALEAVVRPEDGGDAARLHAALAALADQDPLIHLRTVAGEGLSVLLYGEVQKEVVAATLAEDFGVRAVFEPSRTAHTERPAGTGSAVEEVSPGRLVGTWATVGLRVDPMKEGAGVVFRREVEFGALIGAFDRAIEETVRDTLGQGLYGWPVTDCAVTLIRSGFAPPTTPADFRELTPLVLMRALDRAGTRVFEPVHGFELEVPADVLGGVTARLNALGARVRDTVETAEGWLLRGEVAARSVDAFRTELPGLSRGEGVWWTFPEGERAVTGPVPRRARTDGNPLDYDEYLVHRANARRSG</sequence>
<dbReference type="AlphaFoldDB" id="A0A7Z0EQ37"/>
<dbReference type="GO" id="GO:0003924">
    <property type="term" value="F:GTPase activity"/>
    <property type="evidence" value="ECO:0007669"/>
    <property type="project" value="InterPro"/>
</dbReference>
<dbReference type="PROSITE" id="PS00301">
    <property type="entry name" value="G_TR_1"/>
    <property type="match status" value="1"/>
</dbReference>
<dbReference type="SUPFAM" id="SSF54211">
    <property type="entry name" value="Ribosomal protein S5 domain 2-like"/>
    <property type="match status" value="1"/>
</dbReference>
<proteinExistence type="predicted"/>
<dbReference type="RefSeq" id="WP_179825978.1">
    <property type="nucleotide sequence ID" value="NZ_JACCFS010000001.1"/>
</dbReference>
<dbReference type="Pfam" id="PF03764">
    <property type="entry name" value="EFG_IV"/>
    <property type="match status" value="1"/>
</dbReference>
<dbReference type="PANTHER" id="PTHR43261">
    <property type="entry name" value="TRANSLATION ELONGATION FACTOR G-RELATED"/>
    <property type="match status" value="1"/>
</dbReference>
<dbReference type="PRINTS" id="PR00315">
    <property type="entry name" value="ELONGATNFCT"/>
</dbReference>
<dbReference type="GO" id="GO:0032790">
    <property type="term" value="P:ribosome disassembly"/>
    <property type="evidence" value="ECO:0007669"/>
    <property type="project" value="TreeGrafter"/>
</dbReference>
<keyword evidence="3" id="KW-0342">GTP-binding</keyword>
<dbReference type="InterPro" id="IPR000640">
    <property type="entry name" value="EFG_V-like"/>
</dbReference>
<dbReference type="InterPro" id="IPR027417">
    <property type="entry name" value="P-loop_NTPase"/>
</dbReference>
<dbReference type="InterPro" id="IPR031157">
    <property type="entry name" value="G_TR_CS"/>
</dbReference>
<dbReference type="EMBL" id="JACCFS010000001">
    <property type="protein sequence ID" value="NYJ36218.1"/>
    <property type="molecule type" value="Genomic_DNA"/>
</dbReference>
<dbReference type="SMART" id="SM00889">
    <property type="entry name" value="EFG_IV"/>
    <property type="match status" value="1"/>
</dbReference>
<keyword evidence="6" id="KW-1185">Reference proteome</keyword>
<evidence type="ECO:0000313" key="5">
    <source>
        <dbReference type="EMBL" id="NYJ36218.1"/>
    </source>
</evidence>
<dbReference type="SUPFAM" id="SSF50447">
    <property type="entry name" value="Translation proteins"/>
    <property type="match status" value="1"/>
</dbReference>
<dbReference type="InterPro" id="IPR020568">
    <property type="entry name" value="Ribosomal_Su5_D2-typ_SF"/>
</dbReference>
<name>A0A7Z0EQ37_9ACTN</name>
<dbReference type="PANTHER" id="PTHR43261:SF1">
    <property type="entry name" value="RIBOSOME-RELEASING FACTOR 2, MITOCHONDRIAL"/>
    <property type="match status" value="1"/>
</dbReference>
<dbReference type="SUPFAM" id="SSF54980">
    <property type="entry name" value="EF-G C-terminal domain-like"/>
    <property type="match status" value="2"/>
</dbReference>
<dbReference type="Pfam" id="PF00009">
    <property type="entry name" value="GTP_EFTU"/>
    <property type="match status" value="1"/>
</dbReference>
<comment type="caution">
    <text evidence="5">The sequence shown here is derived from an EMBL/GenBank/DDBJ whole genome shotgun (WGS) entry which is preliminary data.</text>
</comment>